<dbReference type="EMBL" id="JACEFO010000521">
    <property type="protein sequence ID" value="KAF8766037.1"/>
    <property type="molecule type" value="Genomic_DNA"/>
</dbReference>
<gene>
    <name evidence="2" type="ORF">HU200_007881</name>
</gene>
<evidence type="ECO:0000313" key="3">
    <source>
        <dbReference type="Proteomes" id="UP000636709"/>
    </source>
</evidence>
<comment type="caution">
    <text evidence="2">The sequence shown here is derived from an EMBL/GenBank/DDBJ whole genome shotgun (WGS) entry which is preliminary data.</text>
</comment>
<feature type="region of interest" description="Disordered" evidence="1">
    <location>
        <begin position="86"/>
        <end position="108"/>
    </location>
</feature>
<accession>A0A835KU40</accession>
<dbReference type="Proteomes" id="UP000636709">
    <property type="component" value="Unassembled WGS sequence"/>
</dbReference>
<proteinExistence type="predicted"/>
<evidence type="ECO:0000313" key="2">
    <source>
        <dbReference type="EMBL" id="KAF8766037.1"/>
    </source>
</evidence>
<keyword evidence="3" id="KW-1185">Reference proteome</keyword>
<reference evidence="2" key="1">
    <citation type="submission" date="2020-07" db="EMBL/GenBank/DDBJ databases">
        <title>Genome sequence and genetic diversity analysis of an under-domesticated orphan crop, white fonio (Digitaria exilis).</title>
        <authorList>
            <person name="Bennetzen J.L."/>
            <person name="Chen S."/>
            <person name="Ma X."/>
            <person name="Wang X."/>
            <person name="Yssel A.E.J."/>
            <person name="Chaluvadi S.R."/>
            <person name="Johnson M."/>
            <person name="Gangashetty P."/>
            <person name="Hamidou F."/>
            <person name="Sanogo M.D."/>
            <person name="Zwaenepoel A."/>
            <person name="Wallace J."/>
            <person name="Van De Peer Y."/>
            <person name="Van Deynze A."/>
        </authorList>
    </citation>
    <scope>NUCLEOTIDE SEQUENCE</scope>
    <source>
        <tissue evidence="2">Leaves</tissue>
    </source>
</reference>
<dbReference type="AlphaFoldDB" id="A0A835KU40"/>
<evidence type="ECO:0000256" key="1">
    <source>
        <dbReference type="SAM" id="MobiDB-lite"/>
    </source>
</evidence>
<protein>
    <submittedName>
        <fullName evidence="2">Uncharacterized protein</fullName>
    </submittedName>
</protein>
<sequence length="246" mass="27257">METVVIPDHIDNNRPEKLLHVPHVDKMTINDGLHTQPEYSCDKDQEVNGGHAKTGLGDGVVTPDHIVHKMTITDILHTQPEYGCGKDQEVNGSHAFQEKPKRSRVPLRPVSSTGFDANQCYDPQSCPGGLQHDITGWHSCPCPARPENENYSRNANNLPFHGSNERHNFMHGEYREVGFDPTGMYPYQPRTDVNIEGPGAAYGGCNRGYGARSNYTFALGSRRPAAGSVTDRYAPHLEQTNNPQRG</sequence>
<feature type="region of interest" description="Disordered" evidence="1">
    <location>
        <begin position="227"/>
        <end position="246"/>
    </location>
</feature>
<organism evidence="2 3">
    <name type="scientific">Digitaria exilis</name>
    <dbReference type="NCBI Taxonomy" id="1010633"/>
    <lineage>
        <taxon>Eukaryota</taxon>
        <taxon>Viridiplantae</taxon>
        <taxon>Streptophyta</taxon>
        <taxon>Embryophyta</taxon>
        <taxon>Tracheophyta</taxon>
        <taxon>Spermatophyta</taxon>
        <taxon>Magnoliopsida</taxon>
        <taxon>Liliopsida</taxon>
        <taxon>Poales</taxon>
        <taxon>Poaceae</taxon>
        <taxon>PACMAD clade</taxon>
        <taxon>Panicoideae</taxon>
        <taxon>Panicodae</taxon>
        <taxon>Paniceae</taxon>
        <taxon>Anthephorinae</taxon>
        <taxon>Digitaria</taxon>
    </lineage>
</organism>
<name>A0A835KU40_9POAL</name>